<dbReference type="SUPFAM" id="SSF53335">
    <property type="entry name" value="S-adenosyl-L-methionine-dependent methyltransferases"/>
    <property type="match status" value="1"/>
</dbReference>
<gene>
    <name evidence="1" type="ORF">KC640_03085</name>
</gene>
<dbReference type="GO" id="GO:0008168">
    <property type="term" value="F:methyltransferase activity"/>
    <property type="evidence" value="ECO:0007669"/>
    <property type="project" value="UniProtKB-KW"/>
</dbReference>
<comment type="caution">
    <text evidence="1">The sequence shown here is derived from an EMBL/GenBank/DDBJ whole genome shotgun (WGS) entry which is preliminary data.</text>
</comment>
<accession>A0A955I7T6</accession>
<dbReference type="EMBL" id="JAGQLI010000165">
    <property type="protein sequence ID" value="MCA9379389.1"/>
    <property type="molecule type" value="Genomic_DNA"/>
</dbReference>
<reference evidence="1" key="2">
    <citation type="journal article" date="2021" name="Microbiome">
        <title>Successional dynamics and alternative stable states in a saline activated sludge microbial community over 9 years.</title>
        <authorList>
            <person name="Wang Y."/>
            <person name="Ye J."/>
            <person name="Ju F."/>
            <person name="Liu L."/>
            <person name="Boyd J.A."/>
            <person name="Deng Y."/>
            <person name="Parks D.H."/>
            <person name="Jiang X."/>
            <person name="Yin X."/>
            <person name="Woodcroft B.J."/>
            <person name="Tyson G.W."/>
            <person name="Hugenholtz P."/>
            <person name="Polz M.F."/>
            <person name="Zhang T."/>
        </authorList>
    </citation>
    <scope>NUCLEOTIDE SEQUENCE</scope>
    <source>
        <strain evidence="1">HKST-UBA12</strain>
    </source>
</reference>
<dbReference type="InterPro" id="IPR056262">
    <property type="entry name" value="NpmA"/>
</dbReference>
<evidence type="ECO:0000313" key="1">
    <source>
        <dbReference type="EMBL" id="MCA9379389.1"/>
    </source>
</evidence>
<proteinExistence type="predicted"/>
<dbReference type="AlphaFoldDB" id="A0A955I7T6"/>
<dbReference type="Gene3D" id="3.40.50.150">
    <property type="entry name" value="Vaccinia Virus protein VP39"/>
    <property type="match status" value="1"/>
</dbReference>
<dbReference type="Pfam" id="PF24675">
    <property type="entry name" value="NpmA"/>
    <property type="match status" value="1"/>
</dbReference>
<sequence length="216" mass="24386">MVRQIVGKKVLEANFVTPDGYKEVVVDIGTGDGKFAYEYARCNPGSYVIGLDADKSQLVEVSHKTQRKPARGGLSNLTFLWHAAEEIPLELSGIADQVFINFPWGNLLSGVMLSVPESYDLMQRVVAVLRMGGRFNLFVTFDPKFEEQKISQLNLPELSLEFLQTDLAQKYAGLGLQVERVWEMSDEEKRNFPSSWPKRILDKREREVFGVVAAKV</sequence>
<name>A0A955I7T6_9BACT</name>
<dbReference type="CDD" id="cd02440">
    <property type="entry name" value="AdoMet_MTases"/>
    <property type="match status" value="1"/>
</dbReference>
<evidence type="ECO:0000313" key="2">
    <source>
        <dbReference type="Proteomes" id="UP000760819"/>
    </source>
</evidence>
<protein>
    <submittedName>
        <fullName evidence="1">Class I SAM-dependent methyltransferase</fullName>
    </submittedName>
</protein>
<dbReference type="Proteomes" id="UP000760819">
    <property type="component" value="Unassembled WGS sequence"/>
</dbReference>
<dbReference type="InterPro" id="IPR029063">
    <property type="entry name" value="SAM-dependent_MTases_sf"/>
</dbReference>
<reference evidence="1" key="1">
    <citation type="submission" date="2020-04" db="EMBL/GenBank/DDBJ databases">
        <authorList>
            <person name="Zhang T."/>
        </authorList>
    </citation>
    <scope>NUCLEOTIDE SEQUENCE</scope>
    <source>
        <strain evidence="1">HKST-UBA12</strain>
    </source>
</reference>
<keyword evidence="1" id="KW-0808">Transferase</keyword>
<dbReference type="GO" id="GO:0032259">
    <property type="term" value="P:methylation"/>
    <property type="evidence" value="ECO:0007669"/>
    <property type="project" value="UniProtKB-KW"/>
</dbReference>
<keyword evidence="1" id="KW-0489">Methyltransferase</keyword>
<organism evidence="1 2">
    <name type="scientific">Candidatus Dojkabacteria bacterium</name>
    <dbReference type="NCBI Taxonomy" id="2099670"/>
    <lineage>
        <taxon>Bacteria</taxon>
        <taxon>Candidatus Dojkabacteria</taxon>
    </lineage>
</organism>